<dbReference type="InterPro" id="IPR043712">
    <property type="entry name" value="DUF5652"/>
</dbReference>
<reference evidence="4" key="1">
    <citation type="submission" date="2017-09" db="EMBL/GenBank/DDBJ databases">
        <title>Depth-based differentiation of microbial function through sediment-hosted aquifers and enrichment of novel symbionts in the deep terrestrial subsurface.</title>
        <authorList>
            <person name="Probst A.J."/>
            <person name="Ladd B."/>
            <person name="Jarett J.K."/>
            <person name="Geller-Mcgrath D.E."/>
            <person name="Sieber C.M.K."/>
            <person name="Emerson J.B."/>
            <person name="Anantharaman K."/>
            <person name="Thomas B.C."/>
            <person name="Malmstrom R."/>
            <person name="Stieglmeier M."/>
            <person name="Klingl A."/>
            <person name="Woyke T."/>
            <person name="Ryan C.M."/>
            <person name="Banfield J.F."/>
        </authorList>
    </citation>
    <scope>NUCLEOTIDE SEQUENCE [LARGE SCALE GENOMIC DNA]</scope>
</reference>
<dbReference type="AlphaFoldDB" id="A0A2J0MG39"/>
<evidence type="ECO:0000313" key="3">
    <source>
        <dbReference type="EMBL" id="PIZ86164.1"/>
    </source>
</evidence>
<keyword evidence="1" id="KW-0812">Transmembrane</keyword>
<dbReference type="Proteomes" id="UP000229132">
    <property type="component" value="Unassembled WGS sequence"/>
</dbReference>
<keyword evidence="1" id="KW-0472">Membrane</keyword>
<evidence type="ECO:0000259" key="2">
    <source>
        <dbReference type="Pfam" id="PF18893"/>
    </source>
</evidence>
<dbReference type="Pfam" id="PF18893">
    <property type="entry name" value="DUF5652"/>
    <property type="match status" value="1"/>
</dbReference>
<feature type="transmembrane region" description="Helical" evidence="1">
    <location>
        <begin position="37"/>
        <end position="58"/>
    </location>
</feature>
<proteinExistence type="predicted"/>
<keyword evidence="1" id="KW-1133">Transmembrane helix</keyword>
<feature type="domain" description="DUF5652" evidence="2">
    <location>
        <begin position="8"/>
        <end position="64"/>
    </location>
</feature>
<accession>A0A2J0MG39</accession>
<comment type="caution">
    <text evidence="3">The sequence shown here is derived from an EMBL/GenBank/DDBJ whole genome shotgun (WGS) entry which is preliminary data.</text>
</comment>
<evidence type="ECO:0000313" key="4">
    <source>
        <dbReference type="Proteomes" id="UP000229132"/>
    </source>
</evidence>
<gene>
    <name evidence="3" type="ORF">COX94_00915</name>
</gene>
<dbReference type="EMBL" id="PFOX01000018">
    <property type="protein sequence ID" value="PIZ86164.1"/>
    <property type="molecule type" value="Genomic_DNA"/>
</dbReference>
<organism evidence="3 4">
    <name type="scientific">Candidatus Nomurabacteria bacterium CG_4_10_14_0_2_um_filter_33_9</name>
    <dbReference type="NCBI Taxonomy" id="1974728"/>
    <lineage>
        <taxon>Bacteria</taxon>
        <taxon>Candidatus Nomuraibacteriota</taxon>
    </lineage>
</organism>
<sequence length="79" mass="9570">MYQLTNQNLIIILITIFWILPWKGYSLWIASKRNEKWWFIILLVVNTFGILEIFYIFYIAKKKLSDIQQVLHGILPKKK</sequence>
<protein>
    <recommendedName>
        <fullName evidence="2">DUF5652 domain-containing protein</fullName>
    </recommendedName>
</protein>
<evidence type="ECO:0000256" key="1">
    <source>
        <dbReference type="SAM" id="Phobius"/>
    </source>
</evidence>
<feature type="transmembrane region" description="Helical" evidence="1">
    <location>
        <begin position="9"/>
        <end position="31"/>
    </location>
</feature>
<name>A0A2J0MG39_9BACT</name>